<evidence type="ECO:0000259" key="4">
    <source>
        <dbReference type="PROSITE" id="PS50888"/>
    </source>
</evidence>
<dbReference type="GO" id="GO:0090575">
    <property type="term" value="C:RNA polymerase II transcription regulator complex"/>
    <property type="evidence" value="ECO:0007669"/>
    <property type="project" value="TreeGrafter"/>
</dbReference>
<gene>
    <name evidence="5" type="ORF">Cni_G06490</name>
</gene>
<dbReference type="AlphaFoldDB" id="A0AAQ3JX53"/>
<proteinExistence type="inferred from homology"/>
<dbReference type="GO" id="GO:0000981">
    <property type="term" value="F:DNA-binding transcription factor activity, RNA polymerase II-specific"/>
    <property type="evidence" value="ECO:0007669"/>
    <property type="project" value="TreeGrafter"/>
</dbReference>
<dbReference type="InterPro" id="IPR011598">
    <property type="entry name" value="bHLH_dom"/>
</dbReference>
<evidence type="ECO:0000256" key="2">
    <source>
        <dbReference type="ARBA" id="ARBA00023015"/>
    </source>
</evidence>
<keyword evidence="2" id="KW-0805">Transcription regulation</keyword>
<dbReference type="InterPro" id="IPR036638">
    <property type="entry name" value="HLH_DNA-bd_sf"/>
</dbReference>
<evidence type="ECO:0000256" key="3">
    <source>
        <dbReference type="ARBA" id="ARBA00023163"/>
    </source>
</evidence>
<name>A0AAQ3JX53_9LILI</name>
<dbReference type="PROSITE" id="PS50888">
    <property type="entry name" value="BHLH"/>
    <property type="match status" value="1"/>
</dbReference>
<dbReference type="Proteomes" id="UP001327560">
    <property type="component" value="Chromosome 2"/>
</dbReference>
<evidence type="ECO:0000313" key="5">
    <source>
        <dbReference type="EMBL" id="WOK97782.1"/>
    </source>
</evidence>
<organism evidence="5 6">
    <name type="scientific">Canna indica</name>
    <name type="common">Indian-shot</name>
    <dbReference type="NCBI Taxonomy" id="4628"/>
    <lineage>
        <taxon>Eukaryota</taxon>
        <taxon>Viridiplantae</taxon>
        <taxon>Streptophyta</taxon>
        <taxon>Embryophyta</taxon>
        <taxon>Tracheophyta</taxon>
        <taxon>Spermatophyta</taxon>
        <taxon>Magnoliopsida</taxon>
        <taxon>Liliopsida</taxon>
        <taxon>Zingiberales</taxon>
        <taxon>Cannaceae</taxon>
        <taxon>Canna</taxon>
    </lineage>
</organism>
<comment type="similarity">
    <text evidence="1">Belongs to the bHLH protein family.</text>
</comment>
<dbReference type="Gene3D" id="4.10.280.10">
    <property type="entry name" value="Helix-loop-helix DNA-binding domain"/>
    <property type="match status" value="1"/>
</dbReference>
<evidence type="ECO:0000256" key="1">
    <source>
        <dbReference type="ARBA" id="ARBA00005510"/>
    </source>
</evidence>
<reference evidence="5 6" key="1">
    <citation type="submission" date="2023-10" db="EMBL/GenBank/DDBJ databases">
        <title>Chromosome-scale genome assembly provides insights into flower coloration mechanisms of Canna indica.</title>
        <authorList>
            <person name="Li C."/>
        </authorList>
    </citation>
    <scope>NUCLEOTIDE SEQUENCE [LARGE SCALE GENOMIC DNA]</scope>
    <source>
        <tissue evidence="5">Flower</tissue>
    </source>
</reference>
<dbReference type="InterPro" id="IPR015660">
    <property type="entry name" value="MASH1/Ascl1a-like"/>
</dbReference>
<dbReference type="GO" id="GO:0046983">
    <property type="term" value="F:protein dimerization activity"/>
    <property type="evidence" value="ECO:0007669"/>
    <property type="project" value="InterPro"/>
</dbReference>
<dbReference type="GO" id="GO:0000977">
    <property type="term" value="F:RNA polymerase II transcription regulatory region sequence-specific DNA binding"/>
    <property type="evidence" value="ECO:0007669"/>
    <property type="project" value="TreeGrafter"/>
</dbReference>
<evidence type="ECO:0000313" key="6">
    <source>
        <dbReference type="Proteomes" id="UP001327560"/>
    </source>
</evidence>
<keyword evidence="3" id="KW-0804">Transcription</keyword>
<dbReference type="SUPFAM" id="SSF47459">
    <property type="entry name" value="HLH, helix-loop-helix DNA-binding domain"/>
    <property type="match status" value="1"/>
</dbReference>
<feature type="domain" description="BHLH" evidence="4">
    <location>
        <begin position="58"/>
        <end position="113"/>
    </location>
</feature>
<dbReference type="PANTHER" id="PTHR13935:SF46">
    <property type="entry name" value="TRANSCRIPTION FACTOR BHLH167-RELATED"/>
    <property type="match status" value="1"/>
</dbReference>
<protein>
    <submittedName>
        <fullName evidence="5">Transcription factor bHLH162</fullName>
    </submittedName>
</protein>
<dbReference type="PANTHER" id="PTHR13935">
    <property type="entry name" value="ACHAETE-SCUTE TRANSCRIPTION FACTOR-RELATED"/>
    <property type="match status" value="1"/>
</dbReference>
<keyword evidence="6" id="KW-1185">Reference proteome</keyword>
<accession>A0AAQ3JX53</accession>
<dbReference type="Pfam" id="PF00010">
    <property type="entry name" value="HLH"/>
    <property type="match status" value="1"/>
</dbReference>
<dbReference type="EMBL" id="CP136891">
    <property type="protein sequence ID" value="WOK97782.1"/>
    <property type="molecule type" value="Genomic_DNA"/>
</dbReference>
<sequence length="227" mass="25693">MYPLYLSGVQRQHSHFGEVFLSSNSVFCPSVVIFTIPSSPILCVCEKEMKSSSVVCETGKIGRKIVEKNRRMQMKTLCMKLSSLIPKEHNTSPKDMLTQQDHLEQATSYIKKLQKKIETMKQRRVPRMNIKESGKDIGGGLTMGFQLPVVEVRHDDSNMEVVLISGLEKRFMFHEVISIIEEEGAEVINASFSVVGEKIFHIIHSQAISSRLGLEASRVTERLKKLL</sequence>